<keyword evidence="2" id="KW-0548">Nucleotidyltransferase</keyword>
<evidence type="ECO:0000259" key="8">
    <source>
        <dbReference type="PROSITE" id="PS51459"/>
    </source>
</evidence>
<dbReference type="HOGENOM" id="CLU_080158_0_2_5"/>
<comment type="catalytic activity">
    <reaction evidence="7">
        <text>L-tyrosyl-[protein] + ATP = O-(5'-adenylyl)-L-tyrosyl-[protein] + diphosphate</text>
        <dbReference type="Rhea" id="RHEA:54288"/>
        <dbReference type="Rhea" id="RHEA-COMP:10136"/>
        <dbReference type="Rhea" id="RHEA-COMP:13846"/>
        <dbReference type="ChEBI" id="CHEBI:30616"/>
        <dbReference type="ChEBI" id="CHEBI:33019"/>
        <dbReference type="ChEBI" id="CHEBI:46858"/>
        <dbReference type="ChEBI" id="CHEBI:83624"/>
        <dbReference type="EC" id="2.7.7.108"/>
    </reaction>
</comment>
<dbReference type="OrthoDB" id="9813719at2"/>
<name>A0A067WBY7_9HYPH</name>
<evidence type="ECO:0000256" key="3">
    <source>
        <dbReference type="ARBA" id="ARBA00022741"/>
    </source>
</evidence>
<dbReference type="PANTHER" id="PTHR39560">
    <property type="entry name" value="PROTEIN ADENYLYLTRANSFERASE FIC-RELATED"/>
    <property type="match status" value="1"/>
</dbReference>
<dbReference type="GO" id="GO:0051302">
    <property type="term" value="P:regulation of cell division"/>
    <property type="evidence" value="ECO:0007669"/>
    <property type="project" value="TreeGrafter"/>
</dbReference>
<dbReference type="Proteomes" id="UP000027336">
    <property type="component" value="Unassembled WGS sequence"/>
</dbReference>
<keyword evidence="1" id="KW-0808">Transferase</keyword>
<keyword evidence="3" id="KW-0547">Nucleotide-binding</keyword>
<accession>A0A067WBY7</accession>
<feature type="domain" description="Fido" evidence="8">
    <location>
        <begin position="56"/>
        <end position="209"/>
    </location>
</feature>
<comment type="caution">
    <text evidence="9">The sequence shown here is derived from an EMBL/GenBank/DDBJ whole genome shotgun (WGS) entry which is preliminary data.</text>
</comment>
<dbReference type="AlphaFoldDB" id="A0A067WBY7"/>
<gene>
    <name evidence="9" type="ORF">O99_00032</name>
</gene>
<evidence type="ECO:0000256" key="2">
    <source>
        <dbReference type="ARBA" id="ARBA00022695"/>
    </source>
</evidence>
<dbReference type="PATRIC" id="fig|685782.3.peg.32"/>
<comment type="catalytic activity">
    <reaction evidence="6">
        <text>L-threonyl-[protein] + ATP = 3-O-(5'-adenylyl)-L-threonyl-[protein] + diphosphate</text>
        <dbReference type="Rhea" id="RHEA:54292"/>
        <dbReference type="Rhea" id="RHEA-COMP:11060"/>
        <dbReference type="Rhea" id="RHEA-COMP:13847"/>
        <dbReference type="ChEBI" id="CHEBI:30013"/>
        <dbReference type="ChEBI" id="CHEBI:30616"/>
        <dbReference type="ChEBI" id="CHEBI:33019"/>
        <dbReference type="ChEBI" id="CHEBI:138113"/>
        <dbReference type="EC" id="2.7.7.108"/>
    </reaction>
</comment>
<dbReference type="eggNOG" id="COG2184">
    <property type="taxonomic scope" value="Bacteria"/>
</dbReference>
<keyword evidence="4" id="KW-0067">ATP-binding</keyword>
<keyword evidence="10" id="KW-1185">Reference proteome</keyword>
<dbReference type="PANTHER" id="PTHR39560:SF1">
    <property type="entry name" value="PROTEIN ADENYLYLTRANSFERASE FIC-RELATED"/>
    <property type="match status" value="1"/>
</dbReference>
<dbReference type="SUPFAM" id="SSF140931">
    <property type="entry name" value="Fic-like"/>
    <property type="match status" value="1"/>
</dbReference>
<organism evidence="9 10">
    <name type="scientific">Bartonella rochalimae ATCC BAA-1498</name>
    <dbReference type="NCBI Taxonomy" id="685782"/>
    <lineage>
        <taxon>Bacteria</taxon>
        <taxon>Pseudomonadati</taxon>
        <taxon>Pseudomonadota</taxon>
        <taxon>Alphaproteobacteria</taxon>
        <taxon>Hyphomicrobiales</taxon>
        <taxon>Bartonellaceae</taxon>
        <taxon>Bartonella</taxon>
    </lineage>
</organism>
<sequence length="238" mass="28427">MKEDISVSFHNYNYQNSFTLKNKYRVKRYETFEMICIHNVIQAIVNLYYEPLPKQFDSSYLKHIHMCLYQKTFEWAGHTRDFPFMFLDGTIACQPKVKKVISNTFFAIGEEIQTGLKEFDKMLVEKNNLRGLSRKKFAIETAEMFSFLNYIRPFKKGNGHTQRFFFQRLAQNAGYTLDFSKITEDEMLNACISALRDNDLKPMHSIFKKITYLECRPRIISDRRRLKHLGYNTHPYMR</sequence>
<evidence type="ECO:0000313" key="10">
    <source>
        <dbReference type="Proteomes" id="UP000027336"/>
    </source>
</evidence>
<dbReference type="InterPro" id="IPR036597">
    <property type="entry name" value="Fido-like_dom_sf"/>
</dbReference>
<dbReference type="GO" id="GO:0005524">
    <property type="term" value="F:ATP binding"/>
    <property type="evidence" value="ECO:0007669"/>
    <property type="project" value="UniProtKB-KW"/>
</dbReference>
<dbReference type="EMBL" id="AHPK01000001">
    <property type="protein sequence ID" value="KEC57384.1"/>
    <property type="molecule type" value="Genomic_DNA"/>
</dbReference>
<dbReference type="GO" id="GO:0070733">
    <property type="term" value="F:AMPylase activity"/>
    <property type="evidence" value="ECO:0007669"/>
    <property type="project" value="UniProtKB-EC"/>
</dbReference>
<dbReference type="PROSITE" id="PS51459">
    <property type="entry name" value="FIDO"/>
    <property type="match status" value="1"/>
</dbReference>
<evidence type="ECO:0000313" key="9">
    <source>
        <dbReference type="EMBL" id="KEC57384.1"/>
    </source>
</evidence>
<proteinExistence type="predicted"/>
<dbReference type="Gene3D" id="1.10.3290.10">
    <property type="entry name" value="Fido-like domain"/>
    <property type="match status" value="1"/>
</dbReference>
<evidence type="ECO:0000256" key="7">
    <source>
        <dbReference type="ARBA" id="ARBA00048696"/>
    </source>
</evidence>
<dbReference type="EC" id="2.7.7.108" evidence="5"/>
<evidence type="ECO:0000256" key="5">
    <source>
        <dbReference type="ARBA" id="ARBA00034531"/>
    </source>
</evidence>
<evidence type="ECO:0000256" key="6">
    <source>
        <dbReference type="ARBA" id="ARBA00047939"/>
    </source>
</evidence>
<evidence type="ECO:0000256" key="1">
    <source>
        <dbReference type="ARBA" id="ARBA00022679"/>
    </source>
</evidence>
<reference evidence="9 10" key="1">
    <citation type="submission" date="2012-04" db="EMBL/GenBank/DDBJ databases">
        <title>The Genome Sequence of Bartonella rochalimae BMGH.</title>
        <authorList>
            <consortium name="The Broad Institute Genome Sequencing Platform"/>
            <consortium name="The Broad Institute Genome Sequencing Center for Infectious Disease"/>
            <person name="Feldgarden M."/>
            <person name="Kirby J."/>
            <person name="Kosoy M."/>
            <person name="Birtles R."/>
            <person name="Probert W.S."/>
            <person name="Chiaraviglio L."/>
            <person name="Walker B."/>
            <person name="Young S.K."/>
            <person name="Zeng Q."/>
            <person name="Gargeya S."/>
            <person name="Fitzgerald M."/>
            <person name="Haas B."/>
            <person name="Abouelleil A."/>
            <person name="Alvarado L."/>
            <person name="Arachchi H.M."/>
            <person name="Berlin A.M."/>
            <person name="Chapman S.B."/>
            <person name="Goldberg J."/>
            <person name="Griggs A."/>
            <person name="Gujja S."/>
            <person name="Hansen M."/>
            <person name="Howarth C."/>
            <person name="Imamovic A."/>
            <person name="Larimer J."/>
            <person name="McCowen C."/>
            <person name="Montmayeur A."/>
            <person name="Murphy C."/>
            <person name="Neiman D."/>
            <person name="Pearson M."/>
            <person name="Priest M."/>
            <person name="Roberts A."/>
            <person name="Saif S."/>
            <person name="Shea T."/>
            <person name="Sisk P."/>
            <person name="Sykes S."/>
            <person name="Wortman J."/>
            <person name="Nusbaum C."/>
            <person name="Birren B."/>
        </authorList>
    </citation>
    <scope>NUCLEOTIDE SEQUENCE [LARGE SCALE GENOMIC DNA]</scope>
    <source>
        <strain evidence="9 10">ATCC BAA-1498</strain>
    </source>
</reference>
<dbReference type="InterPro" id="IPR003812">
    <property type="entry name" value="Fido"/>
</dbReference>
<protein>
    <recommendedName>
        <fullName evidence="5">protein adenylyltransferase</fullName>
        <ecNumber evidence="5">2.7.7.108</ecNumber>
    </recommendedName>
</protein>
<evidence type="ECO:0000256" key="4">
    <source>
        <dbReference type="ARBA" id="ARBA00022840"/>
    </source>
</evidence>
<dbReference type="RefSeq" id="WP_084155961.1">
    <property type="nucleotide sequence ID" value="NZ_KL407337.1"/>
</dbReference>
<dbReference type="Pfam" id="PF02661">
    <property type="entry name" value="Fic"/>
    <property type="match status" value="1"/>
</dbReference>